<name>A0A430KWM5_9HYPO</name>
<protein>
    <submittedName>
        <fullName evidence="2">Uncharacterized protein</fullName>
    </submittedName>
</protein>
<dbReference type="Proteomes" id="UP000287124">
    <property type="component" value="Unassembled WGS sequence"/>
</dbReference>
<accession>A0A430KWM5</accession>
<feature type="region of interest" description="Disordered" evidence="1">
    <location>
        <begin position="174"/>
        <end position="306"/>
    </location>
</feature>
<proteinExistence type="predicted"/>
<sequence length="306" mass="34083">MLAGNAQQIGASPRIDDGGLLGQIGPIPTRQVRWLLDQRLNAFLLGGKAPGVELEEVDRRSDILRLDPSGLRSGVVQILDHLRPDDCREQPKDGEHHQQLEERETRFPLCEVVEAQNRRHDRGDDARNRRTKNDRDQRREDADQGLDAGTDVAIEHVGETGKHHPELGRLLARAQKADGQPRQGTGGGERRSEAAPFLNPVRDPTDSGPEHLVRDRAARKNQRGRQRHLAIDQRPERAGETRRIDAPNELAEQRKRQNEAIASQAHDRLTHCHGGTSAEQPHGQEQRKPIMAQQSAGGHDDDGGGR</sequence>
<feature type="compositionally biased region" description="Basic and acidic residues" evidence="1">
    <location>
        <begin position="116"/>
        <end position="142"/>
    </location>
</feature>
<feature type="compositionally biased region" description="Basic and acidic residues" evidence="1">
    <location>
        <begin position="85"/>
        <end position="106"/>
    </location>
</feature>
<dbReference type="EMBL" id="MIKF01001628">
    <property type="protein sequence ID" value="RTE67878.1"/>
    <property type="molecule type" value="Genomic_DNA"/>
</dbReference>
<dbReference type="AlphaFoldDB" id="A0A430KWM5"/>
<comment type="caution">
    <text evidence="2">The sequence shown here is derived from an EMBL/GenBank/DDBJ whole genome shotgun (WGS) entry which is preliminary data.</text>
</comment>
<evidence type="ECO:0000256" key="1">
    <source>
        <dbReference type="SAM" id="MobiDB-lite"/>
    </source>
</evidence>
<evidence type="ECO:0000313" key="3">
    <source>
        <dbReference type="Proteomes" id="UP000287124"/>
    </source>
</evidence>
<feature type="compositionally biased region" description="Basic and acidic residues" evidence="1">
    <location>
        <begin position="203"/>
        <end position="218"/>
    </location>
</feature>
<feature type="compositionally biased region" description="Basic and acidic residues" evidence="1">
    <location>
        <begin position="229"/>
        <end position="258"/>
    </location>
</feature>
<feature type="region of interest" description="Disordered" evidence="1">
    <location>
        <begin position="85"/>
        <end position="149"/>
    </location>
</feature>
<feature type="compositionally biased region" description="Basic residues" evidence="1">
    <location>
        <begin position="219"/>
        <end position="228"/>
    </location>
</feature>
<organism evidence="2 3">
    <name type="scientific">Fusarium euwallaceae</name>
    <dbReference type="NCBI Taxonomy" id="1147111"/>
    <lineage>
        <taxon>Eukaryota</taxon>
        <taxon>Fungi</taxon>
        <taxon>Dikarya</taxon>
        <taxon>Ascomycota</taxon>
        <taxon>Pezizomycotina</taxon>
        <taxon>Sordariomycetes</taxon>
        <taxon>Hypocreomycetidae</taxon>
        <taxon>Hypocreales</taxon>
        <taxon>Nectriaceae</taxon>
        <taxon>Fusarium</taxon>
        <taxon>Fusarium solani species complex</taxon>
    </lineage>
</organism>
<reference evidence="2 3" key="1">
    <citation type="submission" date="2017-06" db="EMBL/GenBank/DDBJ databases">
        <title>Comparative genomic analysis of Ambrosia Fusariam Clade fungi.</title>
        <authorList>
            <person name="Stajich J.E."/>
            <person name="Carrillo J."/>
            <person name="Kijimoto T."/>
            <person name="Eskalen A."/>
            <person name="O'Donnell K."/>
            <person name="Kasson M."/>
        </authorList>
    </citation>
    <scope>NUCLEOTIDE SEQUENCE [LARGE SCALE GENOMIC DNA]</scope>
    <source>
        <strain evidence="2 3">UCR1854</strain>
    </source>
</reference>
<keyword evidence="3" id="KW-1185">Reference proteome</keyword>
<evidence type="ECO:0000313" key="2">
    <source>
        <dbReference type="EMBL" id="RTE67878.1"/>
    </source>
</evidence>
<gene>
    <name evidence="2" type="ORF">BHE90_017747</name>
</gene>